<dbReference type="InterPro" id="IPR006680">
    <property type="entry name" value="Amidohydro-rel"/>
</dbReference>
<dbReference type="EMBL" id="JAETXX010000008">
    <property type="protein sequence ID" value="MCF8715607.1"/>
    <property type="molecule type" value="Genomic_DNA"/>
</dbReference>
<evidence type="ECO:0000259" key="2">
    <source>
        <dbReference type="Pfam" id="PF04909"/>
    </source>
</evidence>
<protein>
    <submittedName>
        <fullName evidence="3">Amidohydrolase family protein</fullName>
    </submittedName>
</protein>
<dbReference type="PANTHER" id="PTHR43569:SF2">
    <property type="entry name" value="AMIDOHYDROLASE-RELATED DOMAIN-CONTAINING PROTEIN"/>
    <property type="match status" value="1"/>
</dbReference>
<dbReference type="RefSeq" id="WP_236959572.1">
    <property type="nucleotide sequence ID" value="NZ_JAETXX010000008.1"/>
</dbReference>
<keyword evidence="4" id="KW-1185">Reference proteome</keyword>
<evidence type="ECO:0000256" key="1">
    <source>
        <dbReference type="ARBA" id="ARBA00038310"/>
    </source>
</evidence>
<dbReference type="InterPro" id="IPR032466">
    <property type="entry name" value="Metal_Hydrolase"/>
</dbReference>
<feature type="domain" description="Amidohydrolase-related" evidence="2">
    <location>
        <begin position="3"/>
        <end position="271"/>
    </location>
</feature>
<proteinExistence type="inferred from homology"/>
<dbReference type="Proteomes" id="UP000829517">
    <property type="component" value="Unassembled WGS sequence"/>
</dbReference>
<comment type="caution">
    <text evidence="3">The sequence shown here is derived from an EMBL/GenBank/DDBJ whole genome shotgun (WGS) entry which is preliminary data.</text>
</comment>
<gene>
    <name evidence="3" type="ORF">JM658_12295</name>
</gene>
<dbReference type="Pfam" id="PF04909">
    <property type="entry name" value="Amidohydro_2"/>
    <property type="match status" value="1"/>
</dbReference>
<dbReference type="SUPFAM" id="SSF51556">
    <property type="entry name" value="Metallo-dependent hydrolases"/>
    <property type="match status" value="1"/>
</dbReference>
<sequence>MKIDSHQHFWKYNPVRDSWIDDTMKVIRKDFMPEDLLPVLKENKIDGCVAVQADQSEEETDFLLNLSDKNSFIEGVVGWVDLKSSTVDERLEHYSKFSKFKGVRHIVQAESNNFQLREDFQKGIGALKKYGLTYDILISKNQLSDTIKMVDKFPDQPFVLDHIAKPEISNGIEKEWKDAIRLLAQNENVYCKVSGMVTETKGYKWNKSEFIPFLEEVTQSFGSDRIMFGSDWPVCLVAATYAEVLDVIKSFYTEEDLDKVMSKNAIDFYRL</sequence>
<name>A0ABS9J594_9FLAO</name>
<comment type="similarity">
    <text evidence="1">Belongs to the metallo-dependent hydrolases superfamily.</text>
</comment>
<evidence type="ECO:0000313" key="4">
    <source>
        <dbReference type="Proteomes" id="UP000829517"/>
    </source>
</evidence>
<evidence type="ECO:0000313" key="3">
    <source>
        <dbReference type="EMBL" id="MCF8715607.1"/>
    </source>
</evidence>
<organism evidence="3 4">
    <name type="scientific">Joostella atrarenae</name>
    <dbReference type="NCBI Taxonomy" id="679257"/>
    <lineage>
        <taxon>Bacteria</taxon>
        <taxon>Pseudomonadati</taxon>
        <taxon>Bacteroidota</taxon>
        <taxon>Flavobacteriia</taxon>
        <taxon>Flavobacteriales</taxon>
        <taxon>Flavobacteriaceae</taxon>
        <taxon>Joostella</taxon>
    </lineage>
</organism>
<reference evidence="3 4" key="1">
    <citation type="submission" date="2021-01" db="EMBL/GenBank/DDBJ databases">
        <title>Genome sequencing of Joostella atrarenae M1-2 (= KCTC 23194).</title>
        <authorList>
            <person name="Zakaria M.R."/>
            <person name="Lam M.Q."/>
            <person name="Chong C.S."/>
        </authorList>
    </citation>
    <scope>NUCLEOTIDE SEQUENCE [LARGE SCALE GENOMIC DNA]</scope>
    <source>
        <strain evidence="3 4">M1-2</strain>
    </source>
</reference>
<accession>A0ABS9J594</accession>
<dbReference type="Gene3D" id="3.20.20.140">
    <property type="entry name" value="Metal-dependent hydrolases"/>
    <property type="match status" value="1"/>
</dbReference>
<dbReference type="InterPro" id="IPR052350">
    <property type="entry name" value="Metallo-dep_Lactonases"/>
</dbReference>
<dbReference type="PANTHER" id="PTHR43569">
    <property type="entry name" value="AMIDOHYDROLASE"/>
    <property type="match status" value="1"/>
</dbReference>